<keyword evidence="3" id="KW-1185">Reference proteome</keyword>
<name>A0A5M3N3L4_CONPW</name>
<protein>
    <submittedName>
        <fullName evidence="2">Uncharacterized protein</fullName>
    </submittedName>
</protein>
<gene>
    <name evidence="2" type="ORF">CONPUDRAFT_142027</name>
</gene>
<dbReference type="RefSeq" id="XP_007764955.1">
    <property type="nucleotide sequence ID" value="XM_007766765.1"/>
</dbReference>
<feature type="region of interest" description="Disordered" evidence="1">
    <location>
        <begin position="82"/>
        <end position="105"/>
    </location>
</feature>
<sequence length="374" mass="41541">MAGSSQWPIDLAEHVRSGDVGHKTGGVEMRLARESEMGVEMNKTGDSTKRRERCLQRATCYSIIDGYQEAVAFDRSKSDSWPIVEEGNDEDEGERTARDRALRKQPRYQRRVGRGIETFHYRATRLQAKTDWETIGSEELEPRRKRGPKRAACQRRQGGTSYTTSGEGSRSPRAWMGAIDGIIVVIIMGSVTLPSALARTAPREMVGRITYKGTSIERIVLLSSEDRANQRTVGGLVMTNYSVYIVNLVAEITANRTSAGCQGDWAVTDKIRFSSLQLQEPSQHTRTKNCHCSYSSSNLVPLTVPDSSVVNANRPRAARRIVPKPAARAHDHQVGPAARPIEQEVTRGGIVDEVSHREGRAKKLWGRINCQPDG</sequence>
<accession>A0A5M3N3L4</accession>
<feature type="compositionally biased region" description="Basic residues" evidence="1">
    <location>
        <begin position="143"/>
        <end position="153"/>
    </location>
</feature>
<organism evidence="2 3">
    <name type="scientific">Coniophora puteana (strain RWD-64-598)</name>
    <name type="common">Brown rot fungus</name>
    <dbReference type="NCBI Taxonomy" id="741705"/>
    <lineage>
        <taxon>Eukaryota</taxon>
        <taxon>Fungi</taxon>
        <taxon>Dikarya</taxon>
        <taxon>Basidiomycota</taxon>
        <taxon>Agaricomycotina</taxon>
        <taxon>Agaricomycetes</taxon>
        <taxon>Agaricomycetidae</taxon>
        <taxon>Boletales</taxon>
        <taxon>Coniophorineae</taxon>
        <taxon>Coniophoraceae</taxon>
        <taxon>Coniophora</taxon>
    </lineage>
</organism>
<dbReference type="EMBL" id="JH711574">
    <property type="protein sequence ID" value="EIW85481.1"/>
    <property type="molecule type" value="Genomic_DNA"/>
</dbReference>
<dbReference type="Proteomes" id="UP000053558">
    <property type="component" value="Unassembled WGS sequence"/>
</dbReference>
<evidence type="ECO:0000313" key="2">
    <source>
        <dbReference type="EMBL" id="EIW85481.1"/>
    </source>
</evidence>
<evidence type="ECO:0000313" key="3">
    <source>
        <dbReference type="Proteomes" id="UP000053558"/>
    </source>
</evidence>
<dbReference type="KEGG" id="cput:CONPUDRAFT_142027"/>
<reference evidence="3" key="1">
    <citation type="journal article" date="2012" name="Science">
        <title>The Paleozoic origin of enzymatic lignin decomposition reconstructed from 31 fungal genomes.</title>
        <authorList>
            <person name="Floudas D."/>
            <person name="Binder M."/>
            <person name="Riley R."/>
            <person name="Barry K."/>
            <person name="Blanchette R.A."/>
            <person name="Henrissat B."/>
            <person name="Martinez A.T."/>
            <person name="Otillar R."/>
            <person name="Spatafora J.W."/>
            <person name="Yadav J.S."/>
            <person name="Aerts A."/>
            <person name="Benoit I."/>
            <person name="Boyd A."/>
            <person name="Carlson A."/>
            <person name="Copeland A."/>
            <person name="Coutinho P.M."/>
            <person name="de Vries R.P."/>
            <person name="Ferreira P."/>
            <person name="Findley K."/>
            <person name="Foster B."/>
            <person name="Gaskell J."/>
            <person name="Glotzer D."/>
            <person name="Gorecki P."/>
            <person name="Heitman J."/>
            <person name="Hesse C."/>
            <person name="Hori C."/>
            <person name="Igarashi K."/>
            <person name="Jurgens J.A."/>
            <person name="Kallen N."/>
            <person name="Kersten P."/>
            <person name="Kohler A."/>
            <person name="Kuees U."/>
            <person name="Kumar T.K.A."/>
            <person name="Kuo A."/>
            <person name="LaButti K."/>
            <person name="Larrondo L.F."/>
            <person name="Lindquist E."/>
            <person name="Ling A."/>
            <person name="Lombard V."/>
            <person name="Lucas S."/>
            <person name="Lundell T."/>
            <person name="Martin R."/>
            <person name="McLaughlin D.J."/>
            <person name="Morgenstern I."/>
            <person name="Morin E."/>
            <person name="Murat C."/>
            <person name="Nagy L.G."/>
            <person name="Nolan M."/>
            <person name="Ohm R.A."/>
            <person name="Patyshakuliyeva A."/>
            <person name="Rokas A."/>
            <person name="Ruiz-Duenas F.J."/>
            <person name="Sabat G."/>
            <person name="Salamov A."/>
            <person name="Samejima M."/>
            <person name="Schmutz J."/>
            <person name="Slot J.C."/>
            <person name="St John F."/>
            <person name="Stenlid J."/>
            <person name="Sun H."/>
            <person name="Sun S."/>
            <person name="Syed K."/>
            <person name="Tsang A."/>
            <person name="Wiebenga A."/>
            <person name="Young D."/>
            <person name="Pisabarro A."/>
            <person name="Eastwood D.C."/>
            <person name="Martin F."/>
            <person name="Cullen D."/>
            <person name="Grigoriev I.V."/>
            <person name="Hibbett D.S."/>
        </authorList>
    </citation>
    <scope>NUCLEOTIDE SEQUENCE [LARGE SCALE GENOMIC DNA]</scope>
    <source>
        <strain evidence="3">RWD-64-598 SS2</strain>
    </source>
</reference>
<proteinExistence type="predicted"/>
<dbReference type="AlphaFoldDB" id="A0A5M3N3L4"/>
<dbReference type="GeneID" id="19201690"/>
<evidence type="ECO:0000256" key="1">
    <source>
        <dbReference type="SAM" id="MobiDB-lite"/>
    </source>
</evidence>
<feature type="region of interest" description="Disordered" evidence="1">
    <location>
        <begin position="134"/>
        <end position="171"/>
    </location>
</feature>
<comment type="caution">
    <text evidence="2">The sequence shown here is derived from an EMBL/GenBank/DDBJ whole genome shotgun (WGS) entry which is preliminary data.</text>
</comment>
<feature type="compositionally biased region" description="Low complexity" evidence="1">
    <location>
        <begin position="158"/>
        <end position="171"/>
    </location>
</feature>